<protein>
    <submittedName>
        <fullName evidence="1">Uncharacterized protein</fullName>
    </submittedName>
</protein>
<reference evidence="1 2" key="1">
    <citation type="submission" date="2018-04" db="EMBL/GenBank/DDBJ databases">
        <authorList>
            <person name="Vogel A."/>
        </authorList>
    </citation>
    <scope>NUCLEOTIDE SEQUENCE [LARGE SCALE GENOMIC DNA]</scope>
</reference>
<gene>
    <name evidence="1" type="ORF">CCAM_LOCUS23779</name>
</gene>
<dbReference type="EMBL" id="OOIL02002275">
    <property type="protein sequence ID" value="VFQ82003.1"/>
    <property type="molecule type" value="Genomic_DNA"/>
</dbReference>
<dbReference type="Proteomes" id="UP000595140">
    <property type="component" value="Unassembled WGS sequence"/>
</dbReference>
<evidence type="ECO:0000313" key="1">
    <source>
        <dbReference type="EMBL" id="VFQ82003.1"/>
    </source>
</evidence>
<proteinExistence type="predicted"/>
<sequence>MAAQNYSLNPLLPLHLSLKSHPLCCPSPLSSTGRNSPTSFARTAGIKTTAIPPLKLQPRLLRSLEIAELEIVGMRE</sequence>
<organism evidence="1 2">
    <name type="scientific">Cuscuta campestris</name>
    <dbReference type="NCBI Taxonomy" id="132261"/>
    <lineage>
        <taxon>Eukaryota</taxon>
        <taxon>Viridiplantae</taxon>
        <taxon>Streptophyta</taxon>
        <taxon>Embryophyta</taxon>
        <taxon>Tracheophyta</taxon>
        <taxon>Spermatophyta</taxon>
        <taxon>Magnoliopsida</taxon>
        <taxon>eudicotyledons</taxon>
        <taxon>Gunneridae</taxon>
        <taxon>Pentapetalae</taxon>
        <taxon>asterids</taxon>
        <taxon>lamiids</taxon>
        <taxon>Solanales</taxon>
        <taxon>Convolvulaceae</taxon>
        <taxon>Cuscuteae</taxon>
        <taxon>Cuscuta</taxon>
        <taxon>Cuscuta subgen. Grammica</taxon>
        <taxon>Cuscuta sect. Cleistogrammica</taxon>
    </lineage>
</organism>
<keyword evidence="2" id="KW-1185">Reference proteome</keyword>
<evidence type="ECO:0000313" key="2">
    <source>
        <dbReference type="Proteomes" id="UP000595140"/>
    </source>
</evidence>
<name>A0A484LZK3_9ASTE</name>
<dbReference type="AlphaFoldDB" id="A0A484LZK3"/>
<accession>A0A484LZK3</accession>